<sequence>MTRGNSLEQDLKILINNPKYSDIEIICQDGKKIYGIRSILAARCEVLDKLLYNGMKESYENQITFPQIDSNEIKLIVEYLYTGSIDKESFNKDNIIEAYLAADYFQLAELQKLLLEFIKIILEKRNLSPELLSKTVVKLPTLVDNELLNLLTESVALIPLNSIELGRLSFSALQHILSYTYENEILFMTSEYDVFRYSVILAAKNVSDNAVGIIETVLPDINKEDVSTHNYMEIDDFNNHRQQIVEELSHLIKYIDFKLIHGNVLANIIEPLNIIPMQVLYDAYRYHARSNHNKFIKFRGCNKANLVWDELACGSNLVIKDNGCVVCASNCVYGCQTVRSKFGFSDTGIYEWDVIIEKYCANSWIGICEAVNVDYEKWAGVQANAWVLGSNGSCYNNFIETIGYCPPFGESDVITVHLNMNERTCAFSINGRRYPPVSAWKNLPSKLYPVVSLFRPGQFRIQLH</sequence>
<evidence type="ECO:0000259" key="1">
    <source>
        <dbReference type="PROSITE" id="PS50097"/>
    </source>
</evidence>
<dbReference type="PROSITE" id="PS50188">
    <property type="entry name" value="B302_SPRY"/>
    <property type="match status" value="1"/>
</dbReference>
<dbReference type="InterPro" id="IPR043136">
    <property type="entry name" value="B30.2/SPRY_sf"/>
</dbReference>
<dbReference type="Pfam" id="PF00651">
    <property type="entry name" value="BTB"/>
    <property type="match status" value="1"/>
</dbReference>
<dbReference type="OrthoDB" id="6359816at2759"/>
<dbReference type="PANTHER" id="PTHR46306">
    <property type="entry name" value="BTB/POZ DOMAIN-CONTAINING PROTEIN 9"/>
    <property type="match status" value="1"/>
</dbReference>
<accession>A0A2Z6QMQ4</accession>
<dbReference type="InterPro" id="IPR001870">
    <property type="entry name" value="B30.2/SPRY"/>
</dbReference>
<organism evidence="3 5">
    <name type="scientific">Rhizophagus clarus</name>
    <dbReference type="NCBI Taxonomy" id="94130"/>
    <lineage>
        <taxon>Eukaryota</taxon>
        <taxon>Fungi</taxon>
        <taxon>Fungi incertae sedis</taxon>
        <taxon>Mucoromycota</taxon>
        <taxon>Glomeromycotina</taxon>
        <taxon>Glomeromycetes</taxon>
        <taxon>Glomerales</taxon>
        <taxon>Glomeraceae</taxon>
        <taxon>Rhizophagus</taxon>
    </lineage>
</organism>
<dbReference type="InterPro" id="IPR003877">
    <property type="entry name" value="SPRY_dom"/>
</dbReference>
<feature type="domain" description="B30.2/SPRY" evidence="2">
    <location>
        <begin position="286"/>
        <end position="464"/>
    </location>
</feature>
<name>A0A2Z6QMQ4_9GLOM</name>
<gene>
    <name evidence="4" type="ORF">RCL2_002941100</name>
    <name evidence="3" type="ORF">RclHR1_17970004</name>
</gene>
<dbReference type="GO" id="GO:0030246">
    <property type="term" value="F:carbohydrate binding"/>
    <property type="evidence" value="ECO:0007669"/>
    <property type="project" value="UniProtKB-KW"/>
</dbReference>
<dbReference type="EMBL" id="BLAL01000319">
    <property type="protein sequence ID" value="GET03064.1"/>
    <property type="molecule type" value="Genomic_DNA"/>
</dbReference>
<reference evidence="4" key="2">
    <citation type="submission" date="2019-10" db="EMBL/GenBank/DDBJ databases">
        <title>Conservation and host-specific expression of non-tandemly repeated heterogenous ribosome RNA gene in arbuscular mycorrhizal fungi.</title>
        <authorList>
            <person name="Maeda T."/>
            <person name="Kobayashi Y."/>
            <person name="Nakagawa T."/>
            <person name="Ezawa T."/>
            <person name="Yamaguchi K."/>
            <person name="Bino T."/>
            <person name="Nishimoto Y."/>
            <person name="Shigenobu S."/>
            <person name="Kawaguchi M."/>
        </authorList>
    </citation>
    <scope>NUCLEOTIDE SEQUENCE</scope>
    <source>
        <strain evidence="4">HR1</strain>
    </source>
</reference>
<dbReference type="SMART" id="SM00225">
    <property type="entry name" value="BTB"/>
    <property type="match status" value="1"/>
</dbReference>
<dbReference type="EMBL" id="BEXD01000887">
    <property type="protein sequence ID" value="GBB90855.1"/>
    <property type="molecule type" value="Genomic_DNA"/>
</dbReference>
<protein>
    <submittedName>
        <fullName evidence="4">Concanavalin A-like lectin/glucanase domain-containing protein</fullName>
    </submittedName>
</protein>
<dbReference type="Pfam" id="PF00622">
    <property type="entry name" value="SPRY"/>
    <property type="match status" value="1"/>
</dbReference>
<reference evidence="3 5" key="1">
    <citation type="submission" date="2017-11" db="EMBL/GenBank/DDBJ databases">
        <title>The genome of Rhizophagus clarus HR1 reveals common genetic basis of auxotrophy among arbuscular mycorrhizal fungi.</title>
        <authorList>
            <person name="Kobayashi Y."/>
        </authorList>
    </citation>
    <scope>NUCLEOTIDE SEQUENCE [LARGE SCALE GENOMIC DNA]</scope>
    <source>
        <strain evidence="3 5">HR1</strain>
    </source>
</reference>
<dbReference type="InterPro" id="IPR000210">
    <property type="entry name" value="BTB/POZ_dom"/>
</dbReference>
<keyword evidence="5" id="KW-1185">Reference proteome</keyword>
<dbReference type="Gene3D" id="3.30.710.10">
    <property type="entry name" value="Potassium Channel Kv1.1, Chain A"/>
    <property type="match status" value="1"/>
</dbReference>
<dbReference type="SUPFAM" id="SSF54695">
    <property type="entry name" value="POZ domain"/>
    <property type="match status" value="1"/>
</dbReference>
<dbReference type="InterPro" id="IPR011333">
    <property type="entry name" value="SKP1/BTB/POZ_sf"/>
</dbReference>
<dbReference type="PANTHER" id="PTHR46306:SF1">
    <property type="entry name" value="BTB_POZ DOMAIN-CONTAINING PROTEIN 9"/>
    <property type="match status" value="1"/>
</dbReference>
<dbReference type="Gene3D" id="2.60.120.920">
    <property type="match status" value="1"/>
</dbReference>
<evidence type="ECO:0000259" key="2">
    <source>
        <dbReference type="PROSITE" id="PS50188"/>
    </source>
</evidence>
<dbReference type="GO" id="GO:0005737">
    <property type="term" value="C:cytoplasm"/>
    <property type="evidence" value="ECO:0007669"/>
    <property type="project" value="TreeGrafter"/>
</dbReference>
<evidence type="ECO:0000313" key="5">
    <source>
        <dbReference type="Proteomes" id="UP000247702"/>
    </source>
</evidence>
<comment type="caution">
    <text evidence="3">The sequence shown here is derived from an EMBL/GenBank/DDBJ whole genome shotgun (WGS) entry which is preliminary data.</text>
</comment>
<evidence type="ECO:0000313" key="3">
    <source>
        <dbReference type="EMBL" id="GBB90855.1"/>
    </source>
</evidence>
<proteinExistence type="predicted"/>
<dbReference type="Proteomes" id="UP000615446">
    <property type="component" value="Unassembled WGS sequence"/>
</dbReference>
<dbReference type="AlphaFoldDB" id="A0A2Z6QMQ4"/>
<keyword evidence="4" id="KW-0430">Lectin</keyword>
<evidence type="ECO:0000313" key="4">
    <source>
        <dbReference type="EMBL" id="GET03064.1"/>
    </source>
</evidence>
<dbReference type="InterPro" id="IPR013320">
    <property type="entry name" value="ConA-like_dom_sf"/>
</dbReference>
<dbReference type="CDD" id="cd11709">
    <property type="entry name" value="SPRY"/>
    <property type="match status" value="1"/>
</dbReference>
<dbReference type="PROSITE" id="PS50097">
    <property type="entry name" value="BTB"/>
    <property type="match status" value="1"/>
</dbReference>
<dbReference type="InterPro" id="IPR052407">
    <property type="entry name" value="BTB_POZ_domain_cont_9"/>
</dbReference>
<dbReference type="Proteomes" id="UP000247702">
    <property type="component" value="Unassembled WGS sequence"/>
</dbReference>
<feature type="domain" description="BTB" evidence="1">
    <location>
        <begin position="21"/>
        <end position="89"/>
    </location>
</feature>
<dbReference type="SUPFAM" id="SSF49899">
    <property type="entry name" value="Concanavalin A-like lectins/glucanases"/>
    <property type="match status" value="1"/>
</dbReference>